<evidence type="ECO:0000313" key="5">
    <source>
        <dbReference type="Proteomes" id="UP000028058"/>
    </source>
</evidence>
<reference evidence="4 5" key="1">
    <citation type="journal article" date="2014" name="Genome Announc.">
        <title>Draft Genome Sequence of Streptomyces fradiae ATCC 19609, a Strain Highly Sensitive to Antibiotics.</title>
        <authorList>
            <person name="Bekker O.B."/>
            <person name="Klimina K.M."/>
            <person name="Vatlin A.A."/>
            <person name="Zakharevich N.V."/>
            <person name="Kasianov A.S."/>
            <person name="Danilenko V.N."/>
        </authorList>
    </citation>
    <scope>NUCLEOTIDE SEQUENCE [LARGE SCALE GENOMIC DNA]</scope>
    <source>
        <strain evidence="4 5">ATCC 19609</strain>
    </source>
</reference>
<protein>
    <submittedName>
        <fullName evidence="4">Alpha/beta hydrolase</fullName>
    </submittedName>
</protein>
<evidence type="ECO:0000313" key="4">
    <source>
        <dbReference type="EMBL" id="RKM96723.1"/>
    </source>
</evidence>
<dbReference type="InterPro" id="IPR050300">
    <property type="entry name" value="GDXG_lipolytic_enzyme"/>
</dbReference>
<evidence type="ECO:0000256" key="1">
    <source>
        <dbReference type="ARBA" id="ARBA00022801"/>
    </source>
</evidence>
<evidence type="ECO:0000256" key="2">
    <source>
        <dbReference type="SAM" id="Phobius"/>
    </source>
</evidence>
<dbReference type="GO" id="GO:0016787">
    <property type="term" value="F:hydrolase activity"/>
    <property type="evidence" value="ECO:0007669"/>
    <property type="project" value="UniProtKB-KW"/>
</dbReference>
<keyword evidence="2" id="KW-0812">Transmembrane</keyword>
<dbReference type="Pfam" id="PF20434">
    <property type="entry name" value="BD-FAE"/>
    <property type="match status" value="2"/>
</dbReference>
<accession>A0A3R7IV20</accession>
<feature type="domain" description="BD-FAE-like" evidence="3">
    <location>
        <begin position="159"/>
        <end position="274"/>
    </location>
</feature>
<keyword evidence="2" id="KW-1133">Transmembrane helix</keyword>
<proteinExistence type="predicted"/>
<dbReference type="Proteomes" id="UP000028058">
    <property type="component" value="Unassembled WGS sequence"/>
</dbReference>
<feature type="transmembrane region" description="Helical" evidence="2">
    <location>
        <begin position="6"/>
        <end position="22"/>
    </location>
</feature>
<keyword evidence="1 4" id="KW-0378">Hydrolase</keyword>
<feature type="transmembrane region" description="Helical" evidence="2">
    <location>
        <begin position="34"/>
        <end position="56"/>
    </location>
</feature>
<dbReference type="AlphaFoldDB" id="A0A3R7IV20"/>
<dbReference type="RefSeq" id="WP_050364072.1">
    <property type="nucleotide sequence ID" value="NZ_CP134822.1"/>
</dbReference>
<dbReference type="Gene3D" id="3.40.50.1820">
    <property type="entry name" value="alpha/beta hydrolase"/>
    <property type="match status" value="1"/>
</dbReference>
<keyword evidence="5" id="KW-1185">Reference proteome</keyword>
<name>A0A3R7IV20_9ACTN</name>
<comment type="caution">
    <text evidence="4">The sequence shown here is derived from an EMBL/GenBank/DDBJ whole genome shotgun (WGS) entry which is preliminary data.</text>
</comment>
<dbReference type="InterPro" id="IPR029058">
    <property type="entry name" value="AB_hydrolase_fold"/>
</dbReference>
<dbReference type="PANTHER" id="PTHR48081">
    <property type="entry name" value="AB HYDROLASE SUPERFAMILY PROTEIN C4A8.06C"/>
    <property type="match status" value="1"/>
</dbReference>
<organism evidence="4 5">
    <name type="scientific">Streptomyces xinghaiensis</name>
    <dbReference type="NCBI Taxonomy" id="1038928"/>
    <lineage>
        <taxon>Bacteria</taxon>
        <taxon>Bacillati</taxon>
        <taxon>Actinomycetota</taxon>
        <taxon>Actinomycetes</taxon>
        <taxon>Kitasatosporales</taxon>
        <taxon>Streptomycetaceae</taxon>
        <taxon>Streptomyces</taxon>
    </lineage>
</organism>
<dbReference type="OrthoDB" id="9803828at2"/>
<gene>
    <name evidence="4" type="ORF">SFRA_011945</name>
</gene>
<evidence type="ECO:0000259" key="3">
    <source>
        <dbReference type="Pfam" id="PF20434"/>
    </source>
</evidence>
<dbReference type="PANTHER" id="PTHR48081:SF33">
    <property type="entry name" value="KYNURENINE FORMAMIDASE"/>
    <property type="match status" value="1"/>
</dbReference>
<feature type="domain" description="BD-FAE-like" evidence="3">
    <location>
        <begin position="300"/>
        <end position="335"/>
    </location>
</feature>
<dbReference type="EMBL" id="JNAD02000004">
    <property type="protein sequence ID" value="RKM96723.1"/>
    <property type="molecule type" value="Genomic_DNA"/>
</dbReference>
<keyword evidence="2" id="KW-0472">Membrane</keyword>
<dbReference type="InterPro" id="IPR049492">
    <property type="entry name" value="BD-FAE-like_dom"/>
</dbReference>
<feature type="transmembrane region" description="Helical" evidence="2">
    <location>
        <begin position="68"/>
        <end position="87"/>
    </location>
</feature>
<sequence length="383" mass="40802">MPVGYLVSVAVMAAVTLCALAPPRRPRPLAGMGFRLGLLLTEAPVLGVYWLLASTVSAFAQGDVRTPAAWAVVGAAALTGAGLVVIARRGLLAAPVLERTLAEGLGPDRRAALGAGQEGRPGHRRRLVRTLLAPLFPRRRDVERIPNLRYGDAGRRNLLDVYRHRSRPAGGPVLIHLHGGGYRQGRKNTQSLPLLYRFASRGWVCVSANYRLRPAARHPDHLVDLKRVIAWVRAHGPEYGADPSRLFVAGSSAGGHMAALAALTPNDAVFQPGFEDADTSVTAAVCLNGYFGPYYGQGAASSPAAHVREDAPPFLIVHGDRDTVVPAAEARRFAGTLRAASASPVVHAELPGAQHAFDLFPAVRFEAVVDAVEAFADHVLRGR</sequence>
<dbReference type="SUPFAM" id="SSF53474">
    <property type="entry name" value="alpha/beta-Hydrolases"/>
    <property type="match status" value="1"/>
</dbReference>